<evidence type="ECO:0000256" key="2">
    <source>
        <dbReference type="ARBA" id="ARBA00023082"/>
    </source>
</evidence>
<dbReference type="EMBL" id="FOGO01000005">
    <property type="protein sequence ID" value="SER87907.1"/>
    <property type="molecule type" value="Genomic_DNA"/>
</dbReference>
<evidence type="ECO:0000256" key="1">
    <source>
        <dbReference type="ARBA" id="ARBA00023015"/>
    </source>
</evidence>
<dbReference type="Proteomes" id="UP000182841">
    <property type="component" value="Unassembled WGS sequence"/>
</dbReference>
<keyword evidence="4" id="KW-0804">Transcription</keyword>
<dbReference type="AlphaFoldDB" id="A0A1H9SSQ8"/>
<keyword evidence="3" id="KW-0238">DNA-binding</keyword>
<evidence type="ECO:0000313" key="7">
    <source>
        <dbReference type="Proteomes" id="UP000182841"/>
    </source>
</evidence>
<dbReference type="GO" id="GO:0003677">
    <property type="term" value="F:DNA binding"/>
    <property type="evidence" value="ECO:0007669"/>
    <property type="project" value="UniProtKB-KW"/>
</dbReference>
<gene>
    <name evidence="6" type="ORF">SAMN05421870_10559</name>
</gene>
<feature type="region of interest" description="Disordered" evidence="5">
    <location>
        <begin position="74"/>
        <end position="93"/>
    </location>
</feature>
<dbReference type="RefSeq" id="WP_075000368.1">
    <property type="nucleotide sequence ID" value="NZ_FOGO01000005.1"/>
</dbReference>
<sequence>MSQPHEPGPSPREPDLRALLRAECATEAAALPGTDAEDLLQGVRLRWLERLRTSGPPADPAAWLAAAVRAEAHESSRGPRALPGAAEPPPRAAWPQRITATDGTADPASDTEAPLLAAERRRELTAAVARLPGRCPAVLGALLSGEDPTYPQIARELGMSQGALGPLRSRCLECLRRMLAAQVPPPGLRGRVREATGVTRADSTDTAPSLSRARAHTTWGGMRTWA</sequence>
<reference evidence="7" key="1">
    <citation type="submission" date="2016-10" db="EMBL/GenBank/DDBJ databases">
        <authorList>
            <person name="Varghese N."/>
            <person name="Submissions S."/>
        </authorList>
    </citation>
    <scope>NUCLEOTIDE SEQUENCE [LARGE SCALE GENOMIC DNA]</scope>
    <source>
        <strain evidence="7">CGMCC 4.6825</strain>
    </source>
</reference>
<evidence type="ECO:0000313" key="6">
    <source>
        <dbReference type="EMBL" id="SER87907.1"/>
    </source>
</evidence>
<evidence type="ECO:0000256" key="3">
    <source>
        <dbReference type="ARBA" id="ARBA00023125"/>
    </source>
</evidence>
<dbReference type="InterPro" id="IPR013324">
    <property type="entry name" value="RNA_pol_sigma_r3/r4-like"/>
</dbReference>
<keyword evidence="2" id="KW-0731">Sigma factor</keyword>
<dbReference type="SUPFAM" id="SSF88659">
    <property type="entry name" value="Sigma3 and sigma4 domains of RNA polymerase sigma factors"/>
    <property type="match status" value="1"/>
</dbReference>
<feature type="region of interest" description="Disordered" evidence="5">
    <location>
        <begin position="197"/>
        <end position="226"/>
    </location>
</feature>
<keyword evidence="1" id="KW-0805">Transcription regulation</keyword>
<dbReference type="PANTHER" id="PTHR43133">
    <property type="entry name" value="RNA POLYMERASE ECF-TYPE SIGMA FACTO"/>
    <property type="match status" value="1"/>
</dbReference>
<name>A0A1H9SSQ8_9ACTN</name>
<dbReference type="Gene3D" id="1.10.10.10">
    <property type="entry name" value="Winged helix-like DNA-binding domain superfamily/Winged helix DNA-binding domain"/>
    <property type="match status" value="1"/>
</dbReference>
<evidence type="ECO:0000256" key="5">
    <source>
        <dbReference type="SAM" id="MobiDB-lite"/>
    </source>
</evidence>
<protein>
    <submittedName>
        <fullName evidence="6">RNA polymerase sigma factor, sigma-70 family</fullName>
    </submittedName>
</protein>
<proteinExistence type="predicted"/>
<dbReference type="InterPro" id="IPR036388">
    <property type="entry name" value="WH-like_DNA-bd_sf"/>
</dbReference>
<dbReference type="GO" id="GO:0016987">
    <property type="term" value="F:sigma factor activity"/>
    <property type="evidence" value="ECO:0007669"/>
    <property type="project" value="UniProtKB-KW"/>
</dbReference>
<dbReference type="InterPro" id="IPR039425">
    <property type="entry name" value="RNA_pol_sigma-70-like"/>
</dbReference>
<organism evidence="6 7">
    <name type="scientific">Streptomyces qinglanensis</name>
    <dbReference type="NCBI Taxonomy" id="943816"/>
    <lineage>
        <taxon>Bacteria</taxon>
        <taxon>Bacillati</taxon>
        <taxon>Actinomycetota</taxon>
        <taxon>Actinomycetes</taxon>
        <taxon>Kitasatosporales</taxon>
        <taxon>Streptomycetaceae</taxon>
        <taxon>Streptomyces</taxon>
    </lineage>
</organism>
<dbReference type="PANTHER" id="PTHR43133:SF52">
    <property type="entry name" value="ECF RNA POLYMERASE SIGMA FACTOR SIGL"/>
    <property type="match status" value="1"/>
</dbReference>
<accession>A0A1H9SSQ8</accession>
<evidence type="ECO:0000256" key="4">
    <source>
        <dbReference type="ARBA" id="ARBA00023163"/>
    </source>
</evidence>
<keyword evidence="7" id="KW-1185">Reference proteome</keyword>